<reference evidence="1 2" key="1">
    <citation type="submission" date="2020-12" db="EMBL/GenBank/DDBJ databases">
        <title>Concerted genomic and epigenomic changes stabilize Arabidopsis allopolyploids.</title>
        <authorList>
            <person name="Chen Z."/>
        </authorList>
    </citation>
    <scope>NUCLEOTIDE SEQUENCE [LARGE SCALE GENOMIC DNA]</scope>
    <source>
        <strain evidence="1">Allo738</strain>
        <tissue evidence="1">Leaf</tissue>
    </source>
</reference>
<dbReference type="GO" id="GO:0003676">
    <property type="term" value="F:nucleic acid binding"/>
    <property type="evidence" value="ECO:0007669"/>
    <property type="project" value="InterPro"/>
</dbReference>
<dbReference type="Proteomes" id="UP000694240">
    <property type="component" value="Chromosome 1"/>
</dbReference>
<evidence type="ECO:0000313" key="2">
    <source>
        <dbReference type="Proteomes" id="UP000694240"/>
    </source>
</evidence>
<gene>
    <name evidence="1" type="ORF">ISN45_At01g048470</name>
</gene>
<name>A0A8T2GRC8_9BRAS</name>
<dbReference type="AlphaFoldDB" id="A0A8T2GRC8"/>
<dbReference type="PANTHER" id="PTHR13068:SF150">
    <property type="entry name" value="MITOCHONDRIAL TRANSCRIPTION TERMINATION FACTOR FAMILY PROTEIN"/>
    <property type="match status" value="1"/>
</dbReference>
<organism evidence="1 2">
    <name type="scientific">Arabidopsis thaliana x Arabidopsis arenosa</name>
    <dbReference type="NCBI Taxonomy" id="1240361"/>
    <lineage>
        <taxon>Eukaryota</taxon>
        <taxon>Viridiplantae</taxon>
        <taxon>Streptophyta</taxon>
        <taxon>Embryophyta</taxon>
        <taxon>Tracheophyta</taxon>
        <taxon>Spermatophyta</taxon>
        <taxon>Magnoliopsida</taxon>
        <taxon>eudicotyledons</taxon>
        <taxon>Gunneridae</taxon>
        <taxon>Pentapetalae</taxon>
        <taxon>rosids</taxon>
        <taxon>malvids</taxon>
        <taxon>Brassicales</taxon>
        <taxon>Brassicaceae</taxon>
        <taxon>Camelineae</taxon>
        <taxon>Arabidopsis</taxon>
    </lineage>
</organism>
<dbReference type="EMBL" id="JAEFBK010000001">
    <property type="protein sequence ID" value="KAG7649837.1"/>
    <property type="molecule type" value="Genomic_DNA"/>
</dbReference>
<dbReference type="SMART" id="SM00733">
    <property type="entry name" value="Mterf"/>
    <property type="match status" value="7"/>
</dbReference>
<accession>A0A8T2GRC8</accession>
<keyword evidence="2" id="KW-1185">Reference proteome</keyword>
<dbReference type="InterPro" id="IPR003690">
    <property type="entry name" value="MTERF"/>
</dbReference>
<comment type="caution">
    <text evidence="1">The sequence shown here is derived from an EMBL/GenBank/DDBJ whole genome shotgun (WGS) entry which is preliminary data.</text>
</comment>
<protein>
    <submittedName>
        <fullName evidence="1">Transcription termination factor mitochondrial/chloroplastic</fullName>
    </submittedName>
</protein>
<proteinExistence type="predicted"/>
<evidence type="ECO:0000313" key="1">
    <source>
        <dbReference type="EMBL" id="KAG7649837.1"/>
    </source>
</evidence>
<dbReference type="PANTHER" id="PTHR13068">
    <property type="entry name" value="CGI-12 PROTEIN-RELATED"/>
    <property type="match status" value="1"/>
</dbReference>
<dbReference type="Pfam" id="PF02536">
    <property type="entry name" value="mTERF"/>
    <property type="match status" value="2"/>
</dbReference>
<sequence length="428" mass="49105">MYSLILLGKRFTELQKWRNMKASVKLVQNVISVFSNSFSSVSADDVIPRDAQKEPKLTVSYLVDSVGIPIKFAESILKEVSSKDKCNPNSVLNLLRSYDFTDSQISSIITTDPELLMEDAENSLGPKLKFLESREILSSRLNDIVTRVPKILRMEEEKSMITYYDFVKTITLTSSRSDFYKVCELYPYIENSIRKVIEMGFDPFAPKIFDATVVVCTLSNETLEERVNIYITLGFDVRDVWEMFKKCPTFLNISEKKITQSFETLKKCGLVEEEVISMFQKSPQCIDFSELEITQNFEFLKGCGLVEEEVLSTFKRYPQCIGFSEKKILNAVETFLGQGFSKDEVMMMVNREGVVSIPVVLEFSMEKMIVPTCNVIKALMSKRLLKTEVSSMFSVLICPDEVFLERYVSKHDDQELVDELMSIFTKDQ</sequence>